<name>A0A2P8ADT9_9PEZI</name>
<dbReference type="AlphaFoldDB" id="A0A2P8ADT9"/>
<evidence type="ECO:0000313" key="3">
    <source>
        <dbReference type="EMBL" id="PSK58629.1"/>
    </source>
</evidence>
<accession>A0A2P8ADT9</accession>
<reference evidence="3 4" key="1">
    <citation type="submission" date="2017-05" db="EMBL/GenBank/DDBJ databases">
        <title>Draft genome sequence of Elsinoe australis.</title>
        <authorList>
            <person name="Cheng Q."/>
        </authorList>
    </citation>
    <scope>NUCLEOTIDE SEQUENCE [LARGE SCALE GENOMIC DNA]</scope>
    <source>
        <strain evidence="3 4">NL1</strain>
    </source>
</reference>
<dbReference type="PANTHER" id="PTHR24320">
    <property type="entry name" value="RETINOL DEHYDROGENASE"/>
    <property type="match status" value="1"/>
</dbReference>
<dbReference type="PANTHER" id="PTHR24320:SF154">
    <property type="entry name" value="OXIDOREDUCTASE, SHORT-CHAIN DEHYDROGENASE_REDUCTASE FAMILY (AFU_ORTHOLOGUE AFUA_2G04560)"/>
    <property type="match status" value="1"/>
</dbReference>
<dbReference type="Proteomes" id="UP000243723">
    <property type="component" value="Unassembled WGS sequence"/>
</dbReference>
<protein>
    <submittedName>
        <fullName evidence="3">Uncharacterized protein</fullName>
    </submittedName>
</protein>
<proteinExistence type="inferred from homology"/>
<keyword evidence="2" id="KW-0560">Oxidoreductase</keyword>
<organism evidence="3 4">
    <name type="scientific">Elsinoe australis</name>
    <dbReference type="NCBI Taxonomy" id="40998"/>
    <lineage>
        <taxon>Eukaryota</taxon>
        <taxon>Fungi</taxon>
        <taxon>Dikarya</taxon>
        <taxon>Ascomycota</taxon>
        <taxon>Pezizomycotina</taxon>
        <taxon>Dothideomycetes</taxon>
        <taxon>Dothideomycetidae</taxon>
        <taxon>Myriangiales</taxon>
        <taxon>Elsinoaceae</taxon>
        <taxon>Elsinoe</taxon>
    </lineage>
</organism>
<dbReference type="Pfam" id="PF00106">
    <property type="entry name" value="adh_short"/>
    <property type="match status" value="1"/>
</dbReference>
<dbReference type="GO" id="GO:0016491">
    <property type="term" value="F:oxidoreductase activity"/>
    <property type="evidence" value="ECO:0007669"/>
    <property type="project" value="UniProtKB-KW"/>
</dbReference>
<gene>
    <name evidence="3" type="ORF">B9Z65_6644</name>
</gene>
<comment type="caution">
    <text evidence="3">The sequence shown here is derived from an EMBL/GenBank/DDBJ whole genome shotgun (WGS) entry which is preliminary data.</text>
</comment>
<dbReference type="Gene3D" id="3.40.50.720">
    <property type="entry name" value="NAD(P)-binding Rossmann-like Domain"/>
    <property type="match status" value="1"/>
</dbReference>
<dbReference type="InterPro" id="IPR002347">
    <property type="entry name" value="SDR_fam"/>
</dbReference>
<dbReference type="InterPro" id="IPR036291">
    <property type="entry name" value="NAD(P)-bd_dom_sf"/>
</dbReference>
<dbReference type="SUPFAM" id="SSF51735">
    <property type="entry name" value="NAD(P)-binding Rossmann-fold domains"/>
    <property type="match status" value="1"/>
</dbReference>
<evidence type="ECO:0000256" key="2">
    <source>
        <dbReference type="ARBA" id="ARBA00023002"/>
    </source>
</evidence>
<dbReference type="OrthoDB" id="191139at2759"/>
<comment type="similarity">
    <text evidence="1">Belongs to the short-chain dehydrogenases/reductases (SDR) family.</text>
</comment>
<evidence type="ECO:0000256" key="1">
    <source>
        <dbReference type="ARBA" id="ARBA00006484"/>
    </source>
</evidence>
<evidence type="ECO:0000313" key="4">
    <source>
        <dbReference type="Proteomes" id="UP000243723"/>
    </source>
</evidence>
<dbReference type="EMBL" id="NHZQ01000016">
    <property type="protein sequence ID" value="PSK58629.1"/>
    <property type="molecule type" value="Genomic_DNA"/>
</dbReference>
<keyword evidence="4" id="KW-1185">Reference proteome</keyword>
<dbReference type="STRING" id="40998.A0A2P8ADT9"/>
<sequence length="293" mass="31513">MVNFDPKKDIPDLSGRTILVTGDTNGLGKETLSLLAAHGPSQLIFTGRNTSAGEAIVSAFKTQYPSITISFIPCDLASLSSVRDCAHQILATQIRLDILLLVAGVLTSEPSLTIDGYELHFGTNHLGHALLIKLLLPLLNRTASTPQHDLRIILISSAAAESATLSLPTVRTTMSDIPWYQVPSMKRYGHSKLANVLCVRALAKHHPDIISVSMHPGVASTGIARTMPWPVQTLIKAFGSTVLKTPEEVAWGGVWAATAKRDEVENGAYYRPVGVNYTGVGRTGDDELAEELN</sequence>